<dbReference type="RefSeq" id="WP_137998288.1">
    <property type="nucleotide sequence ID" value="NZ_SJDU01000135.1"/>
</dbReference>
<dbReference type="Pfam" id="PF08543">
    <property type="entry name" value="Phos_pyr_kin"/>
    <property type="match status" value="1"/>
</dbReference>
<accession>A0ABY2TQX4</accession>
<evidence type="ECO:0000259" key="6">
    <source>
        <dbReference type="Pfam" id="PF08543"/>
    </source>
</evidence>
<evidence type="ECO:0000256" key="4">
    <source>
        <dbReference type="ARBA" id="ARBA00022777"/>
    </source>
</evidence>
<dbReference type="NCBIfam" id="NF005491">
    <property type="entry name" value="PRK07105.1"/>
    <property type="match status" value="1"/>
</dbReference>
<keyword evidence="4 7" id="KW-0418">Kinase</keyword>
<keyword evidence="3" id="KW-0547">Nucleotide-binding</keyword>
<dbReference type="GO" id="GO:0008478">
    <property type="term" value="F:pyridoxal kinase activity"/>
    <property type="evidence" value="ECO:0007669"/>
    <property type="project" value="UniProtKB-EC"/>
</dbReference>
<protein>
    <recommendedName>
        <fullName evidence="1">pyridoxal kinase</fullName>
        <ecNumber evidence="1">2.7.1.35</ecNumber>
    </recommendedName>
</protein>
<dbReference type="SUPFAM" id="SSF53613">
    <property type="entry name" value="Ribokinase-like"/>
    <property type="match status" value="1"/>
</dbReference>
<dbReference type="EC" id="2.7.1.35" evidence="1"/>
<organism evidence="7 8">
    <name type="scientific">Brachyspira catarrhinii</name>
    <dbReference type="NCBI Taxonomy" id="2528966"/>
    <lineage>
        <taxon>Bacteria</taxon>
        <taxon>Pseudomonadati</taxon>
        <taxon>Spirochaetota</taxon>
        <taxon>Spirochaetia</taxon>
        <taxon>Brachyspirales</taxon>
        <taxon>Brachyspiraceae</taxon>
        <taxon>Brachyspira</taxon>
    </lineage>
</organism>
<evidence type="ECO:0000313" key="8">
    <source>
        <dbReference type="Proteomes" id="UP000310168"/>
    </source>
</evidence>
<dbReference type="InterPro" id="IPR013749">
    <property type="entry name" value="PM/HMP-P_kinase-1"/>
</dbReference>
<dbReference type="PANTHER" id="PTHR10534:SF2">
    <property type="entry name" value="PYRIDOXAL KINASE"/>
    <property type="match status" value="1"/>
</dbReference>
<reference evidence="7 8" key="1">
    <citation type="journal article" date="2019" name="Anaerobe">
        <title>Brachyspira catarrhinii sp. nov., an anaerobic intestinal spirochaete isolated from vervet monkeys may have been misidentified as Brachyspira aalborgi in previous studies.</title>
        <authorList>
            <person name="Phillips N.D."/>
            <person name="La T."/>
            <person name="Hampson D.J."/>
        </authorList>
    </citation>
    <scope>NUCLEOTIDE SEQUENCE [LARGE SCALE GENOMIC DNA]</scope>
    <source>
        <strain evidence="7 8">Z12</strain>
    </source>
</reference>
<comment type="caution">
    <text evidence="7">The sequence shown here is derived from an EMBL/GenBank/DDBJ whole genome shotgun (WGS) entry which is preliminary data.</text>
</comment>
<keyword evidence="5" id="KW-0067">ATP-binding</keyword>
<evidence type="ECO:0000256" key="1">
    <source>
        <dbReference type="ARBA" id="ARBA00012104"/>
    </source>
</evidence>
<dbReference type="EMBL" id="SJDU01000135">
    <property type="protein sequence ID" value="TKZ35234.1"/>
    <property type="molecule type" value="Genomic_DNA"/>
</dbReference>
<name>A0ABY2TQX4_9SPIR</name>
<proteinExistence type="predicted"/>
<gene>
    <name evidence="7" type="ORF">EZH24_06325</name>
</gene>
<dbReference type="InterPro" id="IPR029056">
    <property type="entry name" value="Ribokinase-like"/>
</dbReference>
<sequence length="275" mass="30713">MNKDNKDLNVLIINDLCSYGKASLTVNIPVLSAFGIKVSPLISVLLSNHTAFNSFCAFDLTKELEAIIKELKLRKPKFDAFYIGWLSAGKQPEIVIDIIKDFDFGIILLDPILGDNGKLYPSMSNEHVKSMKSLLKYSTIATPNITELAILLDKDPSKKYDEKEIEEMAKTLSEMGPKTVIVTSVEKENKLGCLCYNENKIITKYYDKINISMPGTGDAFGASLLGYILKGETIENALNKATKFIYSSVKASFEEIKSDEERIYGISIEKRLNLL</sequence>
<dbReference type="InterPro" id="IPR004625">
    <property type="entry name" value="PyrdxlKinase"/>
</dbReference>
<evidence type="ECO:0000313" key="7">
    <source>
        <dbReference type="EMBL" id="TKZ35234.1"/>
    </source>
</evidence>
<feature type="domain" description="Pyridoxamine kinase/Phosphomethylpyrimidine kinase" evidence="6">
    <location>
        <begin position="75"/>
        <end position="254"/>
    </location>
</feature>
<dbReference type="Gene3D" id="3.40.1190.20">
    <property type="match status" value="1"/>
</dbReference>
<dbReference type="Proteomes" id="UP000310168">
    <property type="component" value="Unassembled WGS sequence"/>
</dbReference>
<evidence type="ECO:0000256" key="3">
    <source>
        <dbReference type="ARBA" id="ARBA00022741"/>
    </source>
</evidence>
<dbReference type="PANTHER" id="PTHR10534">
    <property type="entry name" value="PYRIDOXAL KINASE"/>
    <property type="match status" value="1"/>
</dbReference>
<evidence type="ECO:0000256" key="2">
    <source>
        <dbReference type="ARBA" id="ARBA00022679"/>
    </source>
</evidence>
<evidence type="ECO:0000256" key="5">
    <source>
        <dbReference type="ARBA" id="ARBA00022840"/>
    </source>
</evidence>
<keyword evidence="8" id="KW-1185">Reference proteome</keyword>
<keyword evidence="2 7" id="KW-0808">Transferase</keyword>